<reference evidence="13 14" key="1">
    <citation type="submission" date="2019-11" db="EMBL/GenBank/DDBJ databases">
        <title>Genome-resolved metagenomics to study the prevalence of co-infection and intraspecific heterogeneity among plant pathogen metapopulations.</title>
        <authorList>
            <person name="Newberry E."/>
            <person name="Bhandari R."/>
            <person name="Kemble J."/>
            <person name="Sikora E."/>
            <person name="Potnis N."/>
        </authorList>
    </citation>
    <scope>NUCLEOTIDE SEQUENCE [LARGE SCALE GENOMIC DNA]</scope>
    <source>
        <strain evidence="13">Xp_Tom_Tuscaloosa_18b</strain>
    </source>
</reference>
<dbReference type="GO" id="GO:0000049">
    <property type="term" value="F:tRNA binding"/>
    <property type="evidence" value="ECO:0007669"/>
    <property type="project" value="UniProtKB-KW"/>
</dbReference>
<keyword evidence="6" id="KW-0547">Nucleotide-binding</keyword>
<evidence type="ECO:0000256" key="5">
    <source>
        <dbReference type="ARBA" id="ARBA00022598"/>
    </source>
</evidence>
<feature type="non-terminal residue" evidence="13">
    <location>
        <position position="1"/>
    </location>
</feature>
<dbReference type="PANTHER" id="PTHR11777:SF9">
    <property type="entry name" value="ALANINE--TRNA LIGASE, CYTOPLASMIC"/>
    <property type="match status" value="1"/>
</dbReference>
<evidence type="ECO:0000256" key="6">
    <source>
        <dbReference type="ARBA" id="ARBA00022741"/>
    </source>
</evidence>
<dbReference type="GO" id="GO:0005524">
    <property type="term" value="F:ATP binding"/>
    <property type="evidence" value="ECO:0007669"/>
    <property type="project" value="UniProtKB-KW"/>
</dbReference>
<dbReference type="InterPro" id="IPR018165">
    <property type="entry name" value="Ala-tRNA-synth_IIc_core"/>
</dbReference>
<dbReference type="GO" id="GO:0045892">
    <property type="term" value="P:negative regulation of DNA-templated transcription"/>
    <property type="evidence" value="ECO:0007669"/>
    <property type="project" value="TreeGrafter"/>
</dbReference>
<evidence type="ECO:0000256" key="8">
    <source>
        <dbReference type="ARBA" id="ARBA00022884"/>
    </source>
</evidence>
<evidence type="ECO:0000313" key="14">
    <source>
        <dbReference type="Proteomes" id="UP000471082"/>
    </source>
</evidence>
<evidence type="ECO:0000256" key="9">
    <source>
        <dbReference type="ARBA" id="ARBA00022917"/>
    </source>
</evidence>
<dbReference type="PANTHER" id="PTHR11777">
    <property type="entry name" value="ALANYL-TRNA SYNTHETASE"/>
    <property type="match status" value="1"/>
</dbReference>
<keyword evidence="9" id="KW-0648">Protein biosynthesis</keyword>
<dbReference type="InterPro" id="IPR050058">
    <property type="entry name" value="Ala-tRNA_ligase"/>
</dbReference>
<protein>
    <recommendedName>
        <fullName evidence="3">Alanine--tRNA ligase</fullName>
        <ecNumber evidence="2">6.1.1.7</ecNumber>
    </recommendedName>
    <alternativeName>
        <fullName evidence="11">Alanyl-tRNA synthetase</fullName>
    </alternativeName>
</protein>
<evidence type="ECO:0000256" key="11">
    <source>
        <dbReference type="ARBA" id="ARBA00032577"/>
    </source>
</evidence>
<dbReference type="PROSITE" id="PS50860">
    <property type="entry name" value="AA_TRNA_LIGASE_II_ALA"/>
    <property type="match status" value="1"/>
</dbReference>
<dbReference type="PRINTS" id="PR00980">
    <property type="entry name" value="TRNASYNTHALA"/>
</dbReference>
<dbReference type="InterPro" id="IPR018164">
    <property type="entry name" value="Ala-tRNA-synth_IIc_N"/>
</dbReference>
<keyword evidence="5 13" id="KW-0436">Ligase</keyword>
<keyword evidence="8" id="KW-0694">RNA-binding</keyword>
<evidence type="ECO:0000256" key="10">
    <source>
        <dbReference type="ARBA" id="ARBA00023146"/>
    </source>
</evidence>
<feature type="domain" description="Alanyl-transfer RNA synthetases family profile" evidence="12">
    <location>
        <begin position="1"/>
        <end position="167"/>
    </location>
</feature>
<dbReference type="EC" id="6.1.1.7" evidence="2"/>
<evidence type="ECO:0000256" key="7">
    <source>
        <dbReference type="ARBA" id="ARBA00022840"/>
    </source>
</evidence>
<comment type="caution">
    <text evidence="13">The sequence shown here is derived from an EMBL/GenBank/DDBJ whole genome shotgun (WGS) entry which is preliminary data.</text>
</comment>
<evidence type="ECO:0000256" key="3">
    <source>
        <dbReference type="ARBA" id="ARBA00017959"/>
    </source>
</evidence>
<dbReference type="GO" id="GO:0004813">
    <property type="term" value="F:alanine-tRNA ligase activity"/>
    <property type="evidence" value="ECO:0007669"/>
    <property type="project" value="UniProtKB-EC"/>
</dbReference>
<keyword evidence="4" id="KW-0820">tRNA-binding</keyword>
<sequence>RQPDGTLVPLPAPCVDTGMGLERLAAILQHVHTNYEIDLFQALIGKASALTGVTDLENKSLRVIADHIRACSFLIVDGVLPSNEGRGYVLRRIIRRALRHGWMLGVRQPFFSKMVPTLVELMGEAYPELVVARETVARALLAEEERFAETLDAGMKIFDDVAARSQE</sequence>
<dbReference type="GO" id="GO:0005829">
    <property type="term" value="C:cytosol"/>
    <property type="evidence" value="ECO:0007669"/>
    <property type="project" value="TreeGrafter"/>
</dbReference>
<dbReference type="GO" id="GO:0002161">
    <property type="term" value="F:aminoacyl-tRNA deacylase activity"/>
    <property type="evidence" value="ECO:0007669"/>
    <property type="project" value="TreeGrafter"/>
</dbReference>
<organism evidence="13 14">
    <name type="scientific">Xanthomonas perforans</name>
    <dbReference type="NCBI Taxonomy" id="442694"/>
    <lineage>
        <taxon>Bacteria</taxon>
        <taxon>Pseudomonadati</taxon>
        <taxon>Pseudomonadota</taxon>
        <taxon>Gammaproteobacteria</taxon>
        <taxon>Lysobacterales</taxon>
        <taxon>Lysobacteraceae</taxon>
        <taxon>Xanthomonas</taxon>
    </lineage>
</organism>
<evidence type="ECO:0000256" key="4">
    <source>
        <dbReference type="ARBA" id="ARBA00022555"/>
    </source>
</evidence>
<feature type="non-terminal residue" evidence="13">
    <location>
        <position position="167"/>
    </location>
</feature>
<keyword evidence="7" id="KW-0067">ATP-binding</keyword>
<dbReference type="InterPro" id="IPR018162">
    <property type="entry name" value="Ala-tRNA-ligase_IIc_anticod-bd"/>
</dbReference>
<dbReference type="Gene3D" id="3.30.930.10">
    <property type="entry name" value="Bira Bifunctional Protein, Domain 2"/>
    <property type="match status" value="1"/>
</dbReference>
<evidence type="ECO:0000256" key="1">
    <source>
        <dbReference type="ARBA" id="ARBA00008226"/>
    </source>
</evidence>
<accession>A0A7X5N1M9</accession>
<evidence type="ECO:0000256" key="2">
    <source>
        <dbReference type="ARBA" id="ARBA00013168"/>
    </source>
</evidence>
<evidence type="ECO:0000313" key="13">
    <source>
        <dbReference type="EMBL" id="NEL79815.1"/>
    </source>
</evidence>
<dbReference type="Proteomes" id="UP000471082">
    <property type="component" value="Unassembled WGS sequence"/>
</dbReference>
<dbReference type="InterPro" id="IPR045864">
    <property type="entry name" value="aa-tRNA-synth_II/BPL/LPL"/>
</dbReference>
<dbReference type="SUPFAM" id="SSF55681">
    <property type="entry name" value="Class II aaRS and biotin synthetases"/>
    <property type="match status" value="1"/>
</dbReference>
<proteinExistence type="inferred from homology"/>
<name>A0A7X5N1M9_XANPE</name>
<dbReference type="InterPro" id="IPR002318">
    <property type="entry name" value="Ala-tRNA-lgiase_IIc"/>
</dbReference>
<evidence type="ECO:0000259" key="12">
    <source>
        <dbReference type="PROSITE" id="PS50860"/>
    </source>
</evidence>
<comment type="similarity">
    <text evidence="1">Belongs to the class-II aminoacyl-tRNA synthetase family.</text>
</comment>
<dbReference type="SUPFAM" id="SSF101353">
    <property type="entry name" value="Putative anticodon-binding domain of alanyl-tRNA synthetase (AlaRS)"/>
    <property type="match status" value="1"/>
</dbReference>
<dbReference type="AlphaFoldDB" id="A0A7X5N1M9"/>
<dbReference type="Pfam" id="PF01411">
    <property type="entry name" value="tRNA-synt_2c"/>
    <property type="match status" value="1"/>
</dbReference>
<dbReference type="GO" id="GO:0006419">
    <property type="term" value="P:alanyl-tRNA aminoacylation"/>
    <property type="evidence" value="ECO:0007669"/>
    <property type="project" value="InterPro"/>
</dbReference>
<dbReference type="EMBL" id="JAAGYU010000981">
    <property type="protein sequence ID" value="NEL79815.1"/>
    <property type="molecule type" value="Genomic_DNA"/>
</dbReference>
<keyword evidence="10" id="KW-0030">Aminoacyl-tRNA synthetase</keyword>
<gene>
    <name evidence="13" type="ORF">G3W61_26690</name>
</gene>